<dbReference type="SUPFAM" id="SSF110849">
    <property type="entry name" value="ParB/Sulfiredoxin"/>
    <property type="match status" value="1"/>
</dbReference>
<reference evidence="2 3" key="1">
    <citation type="journal article" date="2009" name="J. Bacteriol.">
        <title>The genome of Burkholderia cenocepacia J2315, an epidemic pathogen of cystic fibrosis patients.</title>
        <authorList>
            <person name="Holden M.T."/>
            <person name="Seth-Smith H.M."/>
            <person name="Crossman L.C."/>
            <person name="Sebaihia M."/>
            <person name="Bentley S.D."/>
            <person name="Cerdeno-Tarraga A.M."/>
            <person name="Thomson N.R."/>
            <person name="Bason N."/>
            <person name="Quail M.A."/>
            <person name="Sharp S."/>
            <person name="Cherevach I."/>
            <person name="Churcher C."/>
            <person name="Goodhead I."/>
            <person name="Hauser H."/>
            <person name="Holroyd N."/>
            <person name="Mungall K."/>
            <person name="Scott P."/>
            <person name="Walker D."/>
            <person name="White B."/>
            <person name="Rose H."/>
            <person name="Iversen P."/>
            <person name="Mil-Homens D."/>
            <person name="Rocha E.P."/>
            <person name="Fialho A.M."/>
            <person name="Baldwin A."/>
            <person name="Dowson C."/>
            <person name="Barrell B.G."/>
            <person name="Govan J.R."/>
            <person name="Vandamme P."/>
            <person name="Hart C.A."/>
            <person name="Mahenthiralingam E."/>
            <person name="Parkhill J."/>
        </authorList>
    </citation>
    <scope>NUCLEOTIDE SEQUENCE [LARGE SCALE GENOMIC DNA]</scope>
    <source>
        <strain evidence="3">ATCC BAA-245 / DSM 16553 / LMG 16656 / NCTC 13227 / J2315 / CF5610</strain>
    </source>
</reference>
<evidence type="ECO:0000313" key="3">
    <source>
        <dbReference type="Proteomes" id="UP000001035"/>
    </source>
</evidence>
<dbReference type="AlphaFoldDB" id="B4EES9"/>
<protein>
    <submittedName>
        <fullName evidence="2">Lipoprotein</fullName>
    </submittedName>
</protein>
<dbReference type="eggNOG" id="COG4318">
    <property type="taxonomic scope" value="Bacteria"/>
</dbReference>
<feature type="region of interest" description="Disordered" evidence="1">
    <location>
        <begin position="65"/>
        <end position="91"/>
    </location>
</feature>
<dbReference type="CDD" id="cd16390">
    <property type="entry name" value="ParB_N_Srx_like"/>
    <property type="match status" value="1"/>
</dbReference>
<dbReference type="InterPro" id="IPR036086">
    <property type="entry name" value="ParB/Sulfiredoxin_sf"/>
</dbReference>
<dbReference type="Gene3D" id="1.10.8.10">
    <property type="entry name" value="DNA helicase RuvA subunit, C-terminal domain"/>
    <property type="match status" value="1"/>
</dbReference>
<dbReference type="HOGENOM" id="CLU_047562_0_0_4"/>
<keyword evidence="3" id="KW-1185">Reference proteome</keyword>
<dbReference type="EMBL" id="AM747720">
    <property type="protein sequence ID" value="CAR53664.1"/>
    <property type="molecule type" value="Genomic_DNA"/>
</dbReference>
<sequence length="405" mass="43657">MHPRTVARPACHARPWPARCPATRYRHPMPAMPRLPIRFALAASLSTLFALAACGGDDVVAVARTDAQPPSGGTTTPAPTPPATTTPPPGKWKAARAGDLIDVTLGDLHPTQGAIGYDQIYYKLGRYELQPDKKFDDFCADEGLGGVASSGYTARSSLREPASYTCATTDANARDRSVLNPVVIGPNGDALYLTDGHHGLSTYYETPDGGPALHVHVVVKDNLSDYSGDAFWQQMQSRGYLRLKNGEGKPITTAQLPTGLGLTLGMTNDRYRSLVYFTRDIGYSKPAQATDYLEFYWADWLRAQPGTFALASYDLTRGGTTDPDPAKADTGYLNAVWNASTRMVAATDPVIDGKTGADLGRADAINGGKKYSKGEFDKLRQPITADKPGKIAYALDYKTRHGLPQ</sequence>
<feature type="compositionally biased region" description="Pro residues" evidence="1">
    <location>
        <begin position="78"/>
        <end position="90"/>
    </location>
</feature>
<proteinExistence type="predicted"/>
<evidence type="ECO:0000256" key="1">
    <source>
        <dbReference type="SAM" id="MobiDB-lite"/>
    </source>
</evidence>
<dbReference type="InterPro" id="IPR014956">
    <property type="entry name" value="ParBc_2"/>
</dbReference>
<gene>
    <name evidence="2" type="ORF">BCAL3341</name>
</gene>
<organism evidence="2 3">
    <name type="scientific">Burkholderia cenocepacia (strain ATCC BAA-245 / DSM 16553 / LMG 16656 / NCTC 13227 / J2315 / CF5610)</name>
    <name type="common">Burkholderia cepacia (strain J2315)</name>
    <dbReference type="NCBI Taxonomy" id="216591"/>
    <lineage>
        <taxon>Bacteria</taxon>
        <taxon>Pseudomonadati</taxon>
        <taxon>Pseudomonadota</taxon>
        <taxon>Betaproteobacteria</taxon>
        <taxon>Burkholderiales</taxon>
        <taxon>Burkholderiaceae</taxon>
        <taxon>Burkholderia</taxon>
        <taxon>Burkholderia cepacia complex</taxon>
    </lineage>
</organism>
<dbReference type="KEGG" id="bcj:BCAL3341"/>
<dbReference type="Proteomes" id="UP000001035">
    <property type="component" value="Chromosome 1"/>
</dbReference>
<dbReference type="Pfam" id="PF08857">
    <property type="entry name" value="ParBc_2"/>
    <property type="match status" value="1"/>
</dbReference>
<accession>B4EES9</accession>
<name>B4EES9_BURCJ</name>
<keyword evidence="2" id="KW-0449">Lipoprotein</keyword>
<evidence type="ECO:0000313" key="2">
    <source>
        <dbReference type="EMBL" id="CAR53664.1"/>
    </source>
</evidence>
<dbReference type="Gene3D" id="3.90.1530.10">
    <property type="entry name" value="Conserved hypothetical protein from pyrococcus furiosus pfu- 392566-001, ParB domain"/>
    <property type="match status" value="1"/>
</dbReference>